<dbReference type="Pfam" id="PF00071">
    <property type="entry name" value="Ras"/>
    <property type="match status" value="1"/>
</dbReference>
<evidence type="ECO:0000256" key="7">
    <source>
        <dbReference type="ARBA" id="ARBA00023136"/>
    </source>
</evidence>
<evidence type="ECO:0000256" key="5">
    <source>
        <dbReference type="ARBA" id="ARBA00022741"/>
    </source>
</evidence>
<keyword evidence="7" id="KW-0472">Membrane</keyword>
<dbReference type="GO" id="GO:0005525">
    <property type="term" value="F:GTP binding"/>
    <property type="evidence" value="ECO:0000318"/>
    <property type="project" value="GO_Central"/>
</dbReference>
<dbReference type="InterPro" id="IPR027417">
    <property type="entry name" value="P-loop_NTPase"/>
</dbReference>
<feature type="compositionally biased region" description="Basic residues" evidence="11">
    <location>
        <begin position="82"/>
        <end position="93"/>
    </location>
</feature>
<feature type="region of interest" description="Disordered" evidence="11">
    <location>
        <begin position="1"/>
        <end position="26"/>
    </location>
</feature>
<comment type="similarity">
    <text evidence="2">Belongs to the small GTPase superfamily. RGK family.</text>
</comment>
<dbReference type="Proteomes" id="UP000007110">
    <property type="component" value="Unassembled WGS sequence"/>
</dbReference>
<dbReference type="InterPro" id="IPR005225">
    <property type="entry name" value="Small_GTP-bd"/>
</dbReference>
<dbReference type="KEGG" id="spu:580155"/>
<accession>A0A7M7RDY9</accession>
<keyword evidence="5" id="KW-0547">Nucleotide-binding</keyword>
<feature type="compositionally biased region" description="Basic residues" evidence="11">
    <location>
        <begin position="374"/>
        <end position="389"/>
    </location>
</feature>
<evidence type="ECO:0000256" key="10">
    <source>
        <dbReference type="ARBA" id="ARBA00076974"/>
    </source>
</evidence>
<evidence type="ECO:0000256" key="6">
    <source>
        <dbReference type="ARBA" id="ARBA00023134"/>
    </source>
</evidence>
<dbReference type="RefSeq" id="XP_785320.2">
    <property type="nucleotide sequence ID" value="XM_780227.5"/>
</dbReference>
<dbReference type="AlphaFoldDB" id="A0A7M7RDY9"/>
<reference evidence="13" key="1">
    <citation type="submission" date="2015-02" db="EMBL/GenBank/DDBJ databases">
        <title>Genome sequencing for Strongylocentrotus purpuratus.</title>
        <authorList>
            <person name="Murali S."/>
            <person name="Liu Y."/>
            <person name="Vee V."/>
            <person name="English A."/>
            <person name="Wang M."/>
            <person name="Skinner E."/>
            <person name="Han Y."/>
            <person name="Muzny D.M."/>
            <person name="Worley K.C."/>
            <person name="Gibbs R.A."/>
        </authorList>
    </citation>
    <scope>NUCLEOTIDE SEQUENCE</scope>
</reference>
<dbReference type="GO" id="GO:0005246">
    <property type="term" value="F:calcium channel regulator activity"/>
    <property type="evidence" value="ECO:0000318"/>
    <property type="project" value="GO_Central"/>
</dbReference>
<dbReference type="NCBIfam" id="TIGR00231">
    <property type="entry name" value="small_GTP"/>
    <property type="match status" value="1"/>
</dbReference>
<feature type="compositionally biased region" description="Basic and acidic residues" evidence="11">
    <location>
        <begin position="1"/>
        <end position="10"/>
    </location>
</feature>
<evidence type="ECO:0000256" key="3">
    <source>
        <dbReference type="ARBA" id="ARBA00022475"/>
    </source>
</evidence>
<dbReference type="SUPFAM" id="SSF52540">
    <property type="entry name" value="P-loop containing nucleoside triphosphate hydrolases"/>
    <property type="match status" value="1"/>
</dbReference>
<reference evidence="12" key="2">
    <citation type="submission" date="2021-01" db="UniProtKB">
        <authorList>
            <consortium name="EnsemblMetazoa"/>
        </authorList>
    </citation>
    <scope>IDENTIFICATION</scope>
</reference>
<dbReference type="FunFam" id="3.40.50.300:FF:001032">
    <property type="entry name" value="GTP-binding protein REM 2"/>
    <property type="match status" value="1"/>
</dbReference>
<dbReference type="InParanoid" id="A0A7M7RDY9"/>
<name>A0A7M7RDY9_STRPU</name>
<dbReference type="GeneID" id="580155"/>
<dbReference type="Gene3D" id="3.40.50.300">
    <property type="entry name" value="P-loop containing nucleotide triphosphate hydrolases"/>
    <property type="match status" value="1"/>
</dbReference>
<evidence type="ECO:0000256" key="11">
    <source>
        <dbReference type="SAM" id="MobiDB-lite"/>
    </source>
</evidence>
<dbReference type="FunCoup" id="A0A7M7RDY9">
    <property type="interactions" value="217"/>
</dbReference>
<proteinExistence type="inferred from homology"/>
<keyword evidence="3" id="KW-1003">Cell membrane</keyword>
<sequence>MTGETDRFDDPQAAETPRRARTPSEPLITAKLYGEEPHLCADSPESRWTMEDLTFSEELYQAKGTTDEPKHYQKNTTHRNTNHHLHHHHHHHNNSNQLHPNRNYNNQYSDPFDYKNTSHSEFKKFMNNNNDDMDLNYLRPPSPLRHHRTRSTSLPFLTLADLPALQKQRPLRVVVLGDSGVGKSSLAVQFVASLGEYNDYESVLSENPDEVYEKTMQIDGQEITVQIVDTPPYGQAEFEEREDELLQGGDAYILVYSITNRRSFKKANELRFKLQRTQATEMVPIILVGNKTDLERSREVPFEEGKHFAALFDCKLIETSASLSHNVDKLFNGVVQQIRLRRDRRHSEEEMETGSGGSVESLKGSPTRGERQRSPSKKSRRPSMLKRARGAIGRLLRRKSGDEPTPGYRARSKSCHVMEVL</sequence>
<dbReference type="CDD" id="cd04148">
    <property type="entry name" value="RGK"/>
    <property type="match status" value="1"/>
</dbReference>
<dbReference type="GO" id="GO:0005886">
    <property type="term" value="C:plasma membrane"/>
    <property type="evidence" value="ECO:0000318"/>
    <property type="project" value="GO_Central"/>
</dbReference>
<keyword evidence="13" id="KW-1185">Reference proteome</keyword>
<dbReference type="OMA" id="SCHVMEV"/>
<dbReference type="SMART" id="SM00174">
    <property type="entry name" value="RHO"/>
    <property type="match status" value="1"/>
</dbReference>
<dbReference type="GO" id="GO:0003924">
    <property type="term" value="F:GTPase activity"/>
    <property type="evidence" value="ECO:0007669"/>
    <property type="project" value="InterPro"/>
</dbReference>
<organism evidence="12 13">
    <name type="scientific">Strongylocentrotus purpuratus</name>
    <name type="common">Purple sea urchin</name>
    <dbReference type="NCBI Taxonomy" id="7668"/>
    <lineage>
        <taxon>Eukaryota</taxon>
        <taxon>Metazoa</taxon>
        <taxon>Echinodermata</taxon>
        <taxon>Eleutherozoa</taxon>
        <taxon>Echinozoa</taxon>
        <taxon>Echinoidea</taxon>
        <taxon>Euechinoidea</taxon>
        <taxon>Echinacea</taxon>
        <taxon>Camarodonta</taxon>
        <taxon>Echinidea</taxon>
        <taxon>Strongylocentrotidae</taxon>
        <taxon>Strongylocentrotus</taxon>
    </lineage>
</organism>
<dbReference type="InterPro" id="IPR001806">
    <property type="entry name" value="Small_GTPase"/>
</dbReference>
<dbReference type="SMART" id="SM00175">
    <property type="entry name" value="RAB"/>
    <property type="match status" value="1"/>
</dbReference>
<comment type="function">
    <text evidence="8">Binds GTP saturably and exhibits a low intrinsic rate of GTP hydrolysis.</text>
</comment>
<keyword evidence="4" id="KW-0597">Phosphoprotein</keyword>
<dbReference type="PANTHER" id="PTHR45775:SF6">
    <property type="entry name" value="RAD, GEM_KIR FAMILY MEMBER 2, ISOFORM C"/>
    <property type="match status" value="1"/>
</dbReference>
<evidence type="ECO:0000256" key="4">
    <source>
        <dbReference type="ARBA" id="ARBA00022553"/>
    </source>
</evidence>
<protein>
    <recommendedName>
        <fullName evidence="9">GTP-binding protein REM 2</fullName>
    </recommendedName>
    <alternativeName>
        <fullName evidence="10">Rad and Gem-like GTP-binding protein 2</fullName>
    </alternativeName>
</protein>
<dbReference type="OrthoDB" id="5239715at2759"/>
<evidence type="ECO:0000256" key="2">
    <source>
        <dbReference type="ARBA" id="ARBA00008846"/>
    </source>
</evidence>
<keyword evidence="6" id="KW-0342">GTP-binding</keyword>
<comment type="subcellular location">
    <subcellularLocation>
        <location evidence="1">Cell membrane</location>
    </subcellularLocation>
</comment>
<dbReference type="SMART" id="SM00173">
    <property type="entry name" value="RAS"/>
    <property type="match status" value="1"/>
</dbReference>
<dbReference type="PRINTS" id="PR00449">
    <property type="entry name" value="RASTRNSFRMNG"/>
</dbReference>
<dbReference type="EnsemblMetazoa" id="XM_780227">
    <property type="protein sequence ID" value="XP_785320"/>
    <property type="gene ID" value="LOC580155"/>
</dbReference>
<evidence type="ECO:0000256" key="9">
    <source>
        <dbReference type="ARBA" id="ARBA00070754"/>
    </source>
</evidence>
<dbReference type="PROSITE" id="PS51419">
    <property type="entry name" value="RAB"/>
    <property type="match status" value="1"/>
</dbReference>
<evidence type="ECO:0000313" key="13">
    <source>
        <dbReference type="Proteomes" id="UP000007110"/>
    </source>
</evidence>
<dbReference type="PROSITE" id="PS51421">
    <property type="entry name" value="RAS"/>
    <property type="match status" value="1"/>
</dbReference>
<dbReference type="PANTHER" id="PTHR45775">
    <property type="entry name" value="RAD, GEM/KIR FAMILY MEMBER 2, ISOFORM C"/>
    <property type="match status" value="1"/>
</dbReference>
<evidence type="ECO:0000313" key="12">
    <source>
        <dbReference type="EnsemblMetazoa" id="XP_785320"/>
    </source>
</evidence>
<evidence type="ECO:0000256" key="1">
    <source>
        <dbReference type="ARBA" id="ARBA00004236"/>
    </source>
</evidence>
<dbReference type="InterPro" id="IPR051641">
    <property type="entry name" value="RGK_GTP-binding_reg"/>
</dbReference>
<feature type="region of interest" description="Disordered" evidence="11">
    <location>
        <begin position="82"/>
        <end position="103"/>
    </location>
</feature>
<feature type="region of interest" description="Disordered" evidence="11">
    <location>
        <begin position="342"/>
        <end position="421"/>
    </location>
</feature>
<evidence type="ECO:0000256" key="8">
    <source>
        <dbReference type="ARBA" id="ARBA00053429"/>
    </source>
</evidence>